<dbReference type="RefSeq" id="WP_062830137.1">
    <property type="nucleotide sequence ID" value="NZ_BCSX01000035.1"/>
</dbReference>
<keyword evidence="5" id="KW-1185">Reference proteome</keyword>
<dbReference type="GO" id="GO:0051701">
    <property type="term" value="P:biological process involved in interaction with host"/>
    <property type="evidence" value="ECO:0007669"/>
    <property type="project" value="TreeGrafter"/>
</dbReference>
<evidence type="ECO:0000259" key="3">
    <source>
        <dbReference type="Pfam" id="PF11887"/>
    </source>
</evidence>
<reference evidence="5" key="1">
    <citation type="journal article" date="2016" name="Genome Announc.">
        <title>Draft Genome Sequences of Five Rapidly Growing Mycobacterium Species, M. thermoresistibile, M. fortuitum subsp. acetamidolyticum, M. canariasense, M. brisbanense, and M. novocastrense.</title>
        <authorList>
            <person name="Katahira K."/>
            <person name="Ogura Y."/>
            <person name="Gotoh Y."/>
            <person name="Hayashi T."/>
        </authorList>
    </citation>
    <scope>NUCLEOTIDE SEQUENCE [LARGE SCALE GENOMIC DNA]</scope>
    <source>
        <strain evidence="5">JCM15654</strain>
    </source>
</reference>
<feature type="domain" description="Mammalian cell entry C-terminal" evidence="3">
    <location>
        <begin position="121"/>
        <end position="278"/>
    </location>
</feature>
<keyword evidence="1" id="KW-1133">Transmembrane helix</keyword>
<dbReference type="PANTHER" id="PTHR33371">
    <property type="entry name" value="INTERMEMBRANE PHOSPHOLIPID TRANSPORT SYSTEM BINDING PROTEIN MLAD-RELATED"/>
    <property type="match status" value="1"/>
</dbReference>
<accession>A0A100W1C3</accession>
<comment type="caution">
    <text evidence="4">The sequence shown here is derived from an EMBL/GenBank/DDBJ whole genome shotgun (WGS) entry which is preliminary data.</text>
</comment>
<dbReference type="OrthoDB" id="338143at2"/>
<dbReference type="InterPro" id="IPR052336">
    <property type="entry name" value="MlaD_Phospholipid_Transporter"/>
</dbReference>
<sequence>MTGLGRTAVKFGVFAVVMTLLTAALFAIFGQYRSGSSSSYSAVFADASSLKSGDSVRVAGIRIGTVKDVALQSDNTVVVTFDADNSVRLTEGTRAAVRYLNLVGDRYLELVNRPGAARIQPPGSRIGVDRTEPALDLDLLLGGLKPVIRGLNPQDVNALTGSLIQILQGQSGDVESLFARTSSFTNAVADNGQTVSQLIANLNDTLATVAKDGDKFSGAVDRLENLITGLAADRDPIGDAITALDKGTASLADLLTQSRPPLSGTVDQLSRLAPLLSNDNDMARLDLTLQKTPANYRKLVRLGSYGSWLNLYICGVSVRVTDLQGRTAHFPWVIQNTGRCAEP</sequence>
<dbReference type="AlphaFoldDB" id="A0A100W1C3"/>
<keyword evidence="1" id="KW-0812">Transmembrane</keyword>
<dbReference type="STRING" id="146020.RMCB_3925"/>
<reference evidence="5" key="2">
    <citation type="submission" date="2016-02" db="EMBL/GenBank/DDBJ databases">
        <title>Draft genome sequence of five rapidly growing Mycobacterium species.</title>
        <authorList>
            <person name="Katahira K."/>
            <person name="Gotou Y."/>
            <person name="Iida K."/>
            <person name="Ogura Y."/>
            <person name="Hayashi T."/>
        </authorList>
    </citation>
    <scope>NUCLEOTIDE SEQUENCE [LARGE SCALE GENOMIC DNA]</scope>
    <source>
        <strain evidence="5">JCM15654</strain>
    </source>
</reference>
<protein>
    <submittedName>
        <fullName evidence="4">Virulence factor Mce family protein</fullName>
    </submittedName>
</protein>
<evidence type="ECO:0000313" key="4">
    <source>
        <dbReference type="EMBL" id="GAS89829.1"/>
    </source>
</evidence>
<evidence type="ECO:0000259" key="2">
    <source>
        <dbReference type="Pfam" id="PF02470"/>
    </source>
</evidence>
<dbReference type="GO" id="GO:0005576">
    <property type="term" value="C:extracellular region"/>
    <property type="evidence" value="ECO:0007669"/>
    <property type="project" value="TreeGrafter"/>
</dbReference>
<evidence type="ECO:0000256" key="1">
    <source>
        <dbReference type="SAM" id="Phobius"/>
    </source>
</evidence>
<dbReference type="Proteomes" id="UP000069620">
    <property type="component" value="Unassembled WGS sequence"/>
</dbReference>
<dbReference type="EMBL" id="BCSX01000035">
    <property type="protein sequence ID" value="GAS89829.1"/>
    <property type="molecule type" value="Genomic_DNA"/>
</dbReference>
<feature type="transmembrane region" description="Helical" evidence="1">
    <location>
        <begin position="12"/>
        <end position="32"/>
    </location>
</feature>
<feature type="domain" description="Mce/MlaD" evidence="2">
    <location>
        <begin position="39"/>
        <end position="111"/>
    </location>
</feature>
<dbReference type="InterPro" id="IPR024516">
    <property type="entry name" value="Mce_C"/>
</dbReference>
<gene>
    <name evidence="4" type="ORF">RMCB_3925</name>
</gene>
<dbReference type="PANTHER" id="PTHR33371:SF17">
    <property type="entry name" value="MCE-FAMILY PROTEIN MCE1B"/>
    <property type="match status" value="1"/>
</dbReference>
<dbReference type="InterPro" id="IPR005693">
    <property type="entry name" value="Mce"/>
</dbReference>
<dbReference type="Pfam" id="PF11887">
    <property type="entry name" value="Mce4_CUP1"/>
    <property type="match status" value="1"/>
</dbReference>
<organism evidence="4 5">
    <name type="scientific">Mycolicibacterium brisbanense</name>
    <dbReference type="NCBI Taxonomy" id="146020"/>
    <lineage>
        <taxon>Bacteria</taxon>
        <taxon>Bacillati</taxon>
        <taxon>Actinomycetota</taxon>
        <taxon>Actinomycetes</taxon>
        <taxon>Mycobacteriales</taxon>
        <taxon>Mycobacteriaceae</taxon>
        <taxon>Mycolicibacterium</taxon>
    </lineage>
</organism>
<proteinExistence type="predicted"/>
<dbReference type="NCBIfam" id="TIGR00996">
    <property type="entry name" value="Mtu_fam_mce"/>
    <property type="match status" value="1"/>
</dbReference>
<evidence type="ECO:0000313" key="5">
    <source>
        <dbReference type="Proteomes" id="UP000069620"/>
    </source>
</evidence>
<dbReference type="InterPro" id="IPR003399">
    <property type="entry name" value="Mce/MlaD"/>
</dbReference>
<keyword evidence="1" id="KW-0472">Membrane</keyword>
<name>A0A100W1C3_9MYCO</name>
<dbReference type="Pfam" id="PF02470">
    <property type="entry name" value="MlaD"/>
    <property type="match status" value="1"/>
</dbReference>